<keyword evidence="5 10" id="KW-0479">Metal-binding</keyword>
<evidence type="ECO:0000256" key="7">
    <source>
        <dbReference type="ARBA" id="ARBA00023004"/>
    </source>
</evidence>
<keyword evidence="12" id="KW-0732">Signal</keyword>
<dbReference type="GO" id="GO:0006082">
    <property type="term" value="P:organic acid metabolic process"/>
    <property type="evidence" value="ECO:0007669"/>
    <property type="project" value="TreeGrafter"/>
</dbReference>
<dbReference type="Proteomes" id="UP001652622">
    <property type="component" value="Unplaced"/>
</dbReference>
<dbReference type="InterPro" id="IPR001128">
    <property type="entry name" value="Cyt_P450"/>
</dbReference>
<dbReference type="InterPro" id="IPR017972">
    <property type="entry name" value="Cyt_P450_CS"/>
</dbReference>
<feature type="chain" id="PRO_5044655007" evidence="12">
    <location>
        <begin position="19"/>
        <end position="495"/>
    </location>
</feature>
<reference evidence="14" key="1">
    <citation type="submission" date="2025-08" db="UniProtKB">
        <authorList>
            <consortium name="RefSeq"/>
        </authorList>
    </citation>
    <scope>IDENTIFICATION</scope>
    <source>
        <tissue evidence="14">Blood</tissue>
    </source>
</reference>
<dbReference type="InterPro" id="IPR002401">
    <property type="entry name" value="Cyt_P450_E_grp-I"/>
</dbReference>
<dbReference type="Pfam" id="PF00067">
    <property type="entry name" value="p450"/>
    <property type="match status" value="1"/>
</dbReference>
<keyword evidence="13" id="KW-1185">Reference proteome</keyword>
<comment type="similarity">
    <text evidence="3 11">Belongs to the cytochrome P450 family.</text>
</comment>
<comment type="cofactor">
    <cofactor evidence="1 10">
        <name>heme</name>
        <dbReference type="ChEBI" id="CHEBI:30413"/>
    </cofactor>
</comment>
<dbReference type="PRINTS" id="PR00463">
    <property type="entry name" value="EP450I"/>
</dbReference>
<evidence type="ECO:0000256" key="12">
    <source>
        <dbReference type="SAM" id="SignalP"/>
    </source>
</evidence>
<dbReference type="GO" id="GO:0016020">
    <property type="term" value="C:membrane"/>
    <property type="evidence" value="ECO:0007669"/>
    <property type="project" value="UniProtKB-SubCell"/>
</dbReference>
<gene>
    <name evidence="14" type="primary">LOC117660240</name>
</gene>
<dbReference type="Gene3D" id="1.10.630.10">
    <property type="entry name" value="Cytochrome P450"/>
    <property type="match status" value="1"/>
</dbReference>
<dbReference type="InterPro" id="IPR050182">
    <property type="entry name" value="Cytochrome_P450_fam2"/>
</dbReference>
<dbReference type="GO" id="GO:0016712">
    <property type="term" value="F:oxidoreductase activity, acting on paired donors, with incorporation or reduction of molecular oxygen, reduced flavin or flavoprotein as one donor, and incorporation of one atom of oxygen"/>
    <property type="evidence" value="ECO:0007669"/>
    <property type="project" value="TreeGrafter"/>
</dbReference>
<keyword evidence="7 10" id="KW-0408">Iron</keyword>
<organism evidence="13 14">
    <name type="scientific">Pantherophis guttatus</name>
    <name type="common">Corn snake</name>
    <name type="synonym">Elaphe guttata</name>
    <dbReference type="NCBI Taxonomy" id="94885"/>
    <lineage>
        <taxon>Eukaryota</taxon>
        <taxon>Metazoa</taxon>
        <taxon>Chordata</taxon>
        <taxon>Craniata</taxon>
        <taxon>Vertebrata</taxon>
        <taxon>Euteleostomi</taxon>
        <taxon>Lepidosauria</taxon>
        <taxon>Squamata</taxon>
        <taxon>Bifurcata</taxon>
        <taxon>Unidentata</taxon>
        <taxon>Episquamata</taxon>
        <taxon>Toxicofera</taxon>
        <taxon>Serpentes</taxon>
        <taxon>Colubroidea</taxon>
        <taxon>Colubridae</taxon>
        <taxon>Colubrinae</taxon>
        <taxon>Pantherophis</taxon>
    </lineage>
</organism>
<evidence type="ECO:0000256" key="4">
    <source>
        <dbReference type="ARBA" id="ARBA00022617"/>
    </source>
</evidence>
<dbReference type="GO" id="GO:0006805">
    <property type="term" value="P:xenobiotic metabolic process"/>
    <property type="evidence" value="ECO:0007669"/>
    <property type="project" value="TreeGrafter"/>
</dbReference>
<dbReference type="PROSITE" id="PS00086">
    <property type="entry name" value="CYTOCHROME_P450"/>
    <property type="match status" value="1"/>
</dbReference>
<dbReference type="KEGG" id="pgut:117660240"/>
<dbReference type="GeneID" id="117660240"/>
<dbReference type="PRINTS" id="PR00385">
    <property type="entry name" value="P450"/>
</dbReference>
<evidence type="ECO:0000256" key="2">
    <source>
        <dbReference type="ARBA" id="ARBA00004370"/>
    </source>
</evidence>
<keyword evidence="4 10" id="KW-0349">Heme</keyword>
<sequence length="495" mass="56280">MLQQLLFWIFMIPYRSLCFLKKFCSCQGKPYPPGPFRLPFIGSLWRLGISLSETTFRKLAKQYGNIYSLWVGNQHAVILSGYKAVKEGLIDNSQAFVDRPPTPFLSAITKNRGIAFSSGHVWIQQRRFGVVTMRKLGLGKKGLETQIQAEAQQLVEFITNTKGHAFDPAIPITNSICNVICAAAFGYRFPIEDKDFSELMEAIRVTLKFAATVSHGLYEVFPYIMKYLPGPHQTVKSACKRIISFVKKQVKQHKENQNLHEPQDFIDFYLFQMEKSKDHPNSTYNEDNLIQCIFDLFIAGTDTTSSSIKWALLLMANHLDVQDKVHKEIKEVLGSSQSICYQDRKKVPYTNAVIHEIIRSKYILLFGLPRECVKDIYMGNFLIPKGAILTPDLRSVLLDPEHWETPEEFNPNHFLDKEGNFVPNEAFLPFGAGARVCLGELLAKIEIFIVFASLLRGFRFQPPEGVEKLSQKTIVGLTVHSVPYKICALPRINSS</sequence>
<evidence type="ECO:0000313" key="14">
    <source>
        <dbReference type="RefSeq" id="XP_034264193.1"/>
    </source>
</evidence>
<feature type="signal peptide" evidence="12">
    <location>
        <begin position="1"/>
        <end position="18"/>
    </location>
</feature>
<comment type="subcellular location">
    <subcellularLocation>
        <location evidence="2">Membrane</location>
    </subcellularLocation>
</comment>
<proteinExistence type="inferred from homology"/>
<dbReference type="FunFam" id="1.10.630.10:FF:000004">
    <property type="entry name" value="cytochrome P450 2D15 isoform X1"/>
    <property type="match status" value="1"/>
</dbReference>
<dbReference type="AlphaFoldDB" id="A0A6P9AZP3"/>
<dbReference type="SUPFAM" id="SSF48264">
    <property type="entry name" value="Cytochrome P450"/>
    <property type="match status" value="1"/>
</dbReference>
<evidence type="ECO:0000256" key="5">
    <source>
        <dbReference type="ARBA" id="ARBA00022723"/>
    </source>
</evidence>
<dbReference type="GO" id="GO:0005506">
    <property type="term" value="F:iron ion binding"/>
    <property type="evidence" value="ECO:0007669"/>
    <property type="project" value="InterPro"/>
</dbReference>
<keyword evidence="8 11" id="KW-0503">Monooxygenase</keyword>
<evidence type="ECO:0000313" key="13">
    <source>
        <dbReference type="Proteomes" id="UP001652622"/>
    </source>
</evidence>
<evidence type="ECO:0000256" key="3">
    <source>
        <dbReference type="ARBA" id="ARBA00010617"/>
    </source>
</evidence>
<name>A0A6P9AZP3_PANGU</name>
<evidence type="ECO:0000256" key="8">
    <source>
        <dbReference type="ARBA" id="ARBA00023033"/>
    </source>
</evidence>
<evidence type="ECO:0000256" key="10">
    <source>
        <dbReference type="PIRSR" id="PIRSR602401-1"/>
    </source>
</evidence>
<feature type="binding site" description="axial binding residue" evidence="10">
    <location>
        <position position="437"/>
    </location>
    <ligand>
        <name>heme</name>
        <dbReference type="ChEBI" id="CHEBI:30413"/>
    </ligand>
    <ligandPart>
        <name>Fe</name>
        <dbReference type="ChEBI" id="CHEBI:18248"/>
    </ligandPart>
</feature>
<dbReference type="PANTHER" id="PTHR24300:SF134">
    <property type="entry name" value="CYTOCHROME P450, FAMILY 2, SUBFAMILY AB, POLYPEPTIDE 2-RELATED"/>
    <property type="match status" value="1"/>
</dbReference>
<keyword evidence="9" id="KW-0472">Membrane</keyword>
<evidence type="ECO:0000256" key="1">
    <source>
        <dbReference type="ARBA" id="ARBA00001971"/>
    </source>
</evidence>
<dbReference type="GO" id="GO:0005737">
    <property type="term" value="C:cytoplasm"/>
    <property type="evidence" value="ECO:0007669"/>
    <property type="project" value="TreeGrafter"/>
</dbReference>
<protein>
    <submittedName>
        <fullName evidence="14">Cytochrome P450 2J2-like</fullName>
    </submittedName>
</protein>
<dbReference type="InterPro" id="IPR036396">
    <property type="entry name" value="Cyt_P450_sf"/>
</dbReference>
<dbReference type="PANTHER" id="PTHR24300">
    <property type="entry name" value="CYTOCHROME P450 508A4-RELATED"/>
    <property type="match status" value="1"/>
</dbReference>
<dbReference type="RefSeq" id="XP_034264193.1">
    <property type="nucleotide sequence ID" value="XM_034408302.2"/>
</dbReference>
<accession>A0A6P9AZP3</accession>
<evidence type="ECO:0000256" key="9">
    <source>
        <dbReference type="ARBA" id="ARBA00023136"/>
    </source>
</evidence>
<evidence type="ECO:0000256" key="6">
    <source>
        <dbReference type="ARBA" id="ARBA00023002"/>
    </source>
</evidence>
<evidence type="ECO:0000256" key="11">
    <source>
        <dbReference type="RuleBase" id="RU000461"/>
    </source>
</evidence>
<keyword evidence="6 11" id="KW-0560">Oxidoreductase</keyword>
<dbReference type="OMA" id="PCIVAHE"/>
<dbReference type="GO" id="GO:0020037">
    <property type="term" value="F:heme binding"/>
    <property type="evidence" value="ECO:0007669"/>
    <property type="project" value="InterPro"/>
</dbReference>